<sequence>MNKENRLNIISIVIAACAFFLTLLQAYSTNYHNRISSLPLVQTGVDVFEDGKITLYFENAGNGPAIVTNFEVAGKKAVSVRPMVSEFVKINNLNPEEFELLTTEFPGRLIIKAGSKLEIATFYLKDKKSESYEAVSFVINKLPVTLCYISLYQDELYVTSDQEFVRDDSCAYDGATKILGKWIKFKMPFSTGVDQSKIFAN</sequence>
<evidence type="ECO:0000313" key="1">
    <source>
        <dbReference type="EMBL" id="UXD86759.1"/>
    </source>
</evidence>
<gene>
    <name evidence="1" type="ORF">HUF19_04560</name>
</gene>
<dbReference type="RefSeq" id="WP_260998700.1">
    <property type="nucleotide sequence ID" value="NZ_CP054475.1"/>
</dbReference>
<keyword evidence="2" id="KW-1185">Reference proteome</keyword>
<evidence type="ECO:0000313" key="2">
    <source>
        <dbReference type="Proteomes" id="UP001065322"/>
    </source>
</evidence>
<dbReference type="PROSITE" id="PS51257">
    <property type="entry name" value="PROKAR_LIPOPROTEIN"/>
    <property type="match status" value="1"/>
</dbReference>
<protein>
    <submittedName>
        <fullName evidence="1">Uncharacterized protein</fullName>
    </submittedName>
</protein>
<name>A0ABY6A8T1_9GAMM</name>
<reference evidence="2" key="1">
    <citation type="submission" date="2020-06" db="EMBL/GenBank/DDBJ databases">
        <title>Thalassolituus marinus alknpb1M-1, a hydrocarbon-degrading bacterium isolated from the deep-sea overlying water using an in-situ strategy from the South China Sea basin.</title>
        <authorList>
            <person name="Dong C."/>
            <person name="Chen Y."/>
            <person name="Shao Z."/>
        </authorList>
    </citation>
    <scope>NUCLEOTIDE SEQUENCE [LARGE SCALE GENOMIC DNA]</scope>
    <source>
        <strain evidence="2">alknpb1M-1</strain>
    </source>
</reference>
<dbReference type="Proteomes" id="UP001065322">
    <property type="component" value="Chromosome"/>
</dbReference>
<dbReference type="EMBL" id="CP054475">
    <property type="protein sequence ID" value="UXD86759.1"/>
    <property type="molecule type" value="Genomic_DNA"/>
</dbReference>
<proteinExistence type="predicted"/>
<accession>A0ABY6A8T1</accession>
<organism evidence="1 2">
    <name type="scientific">Thalassolituus hydrocarboniclasticus</name>
    <dbReference type="NCBI Taxonomy" id="2742796"/>
    <lineage>
        <taxon>Bacteria</taxon>
        <taxon>Pseudomonadati</taxon>
        <taxon>Pseudomonadota</taxon>
        <taxon>Gammaproteobacteria</taxon>
        <taxon>Oceanospirillales</taxon>
        <taxon>Oceanospirillaceae</taxon>
        <taxon>Thalassolituus</taxon>
    </lineage>
</organism>